<comment type="caution">
    <text evidence="2">The sequence shown here is derived from an EMBL/GenBank/DDBJ whole genome shotgun (WGS) entry which is preliminary data.</text>
</comment>
<dbReference type="PANTHER" id="PTHR30188:SF4">
    <property type="entry name" value="PROTEIN TRIGALACTOSYLDIACYLGLYCEROL 1, CHLOROPLASTIC"/>
    <property type="match status" value="1"/>
</dbReference>
<name>A0ABQ3I8J4_9BACT</name>
<accession>A0ABQ3I8J4</accession>
<keyword evidence="1" id="KW-0472">Membrane</keyword>
<dbReference type="EMBL" id="BNAG01000003">
    <property type="protein sequence ID" value="GHE67930.1"/>
    <property type="molecule type" value="Genomic_DNA"/>
</dbReference>
<dbReference type="Proteomes" id="UP000658258">
    <property type="component" value="Unassembled WGS sequence"/>
</dbReference>
<keyword evidence="3" id="KW-1185">Reference proteome</keyword>
<dbReference type="Pfam" id="PF02405">
    <property type="entry name" value="MlaE"/>
    <property type="match status" value="1"/>
</dbReference>
<feature type="transmembrane region" description="Helical" evidence="1">
    <location>
        <begin position="183"/>
        <end position="207"/>
    </location>
</feature>
<dbReference type="PANTHER" id="PTHR30188">
    <property type="entry name" value="ABC TRANSPORTER PERMEASE PROTEIN-RELATED"/>
    <property type="match status" value="1"/>
</dbReference>
<protein>
    <submittedName>
        <fullName evidence="2">ABC transporter permease</fullName>
    </submittedName>
</protein>
<sequence>MSNLGRYILFLGKLFTNRETFGTYVRLTLDECIYVGINSIVLVSIVSIFMGAVSTLQTAYNLLNPLIPDSVIGLVVRDLTILELAPTITAIIFAGKVGSSIAGNLGTMRITEQIDALEVMGINSVSYLVLPKIVATLFMYPFLVILAGSLAIAGGYLVAELTEVLSPANYFTGLKTEFNEFSVTFALIKSVVFGFLVSSISAFMGYYTKGGALEVGQSSTRAVTVSCIAILLSDFVLAQLLLVR</sequence>
<keyword evidence="1" id="KW-0812">Transmembrane</keyword>
<evidence type="ECO:0000256" key="1">
    <source>
        <dbReference type="SAM" id="Phobius"/>
    </source>
</evidence>
<dbReference type="RefSeq" id="WP_189630540.1">
    <property type="nucleotide sequence ID" value="NZ_BNAG01000003.1"/>
</dbReference>
<gene>
    <name evidence="2" type="ORF">GCM10011340_24450</name>
</gene>
<dbReference type="InterPro" id="IPR030802">
    <property type="entry name" value="Permease_MalE"/>
</dbReference>
<proteinExistence type="predicted"/>
<feature type="transmembrane region" description="Helical" evidence="1">
    <location>
        <begin position="219"/>
        <end position="242"/>
    </location>
</feature>
<reference evidence="3" key="1">
    <citation type="journal article" date="2019" name="Int. J. Syst. Evol. Microbiol.">
        <title>The Global Catalogue of Microorganisms (GCM) 10K type strain sequencing project: providing services to taxonomists for standard genome sequencing and annotation.</title>
        <authorList>
            <consortium name="The Broad Institute Genomics Platform"/>
            <consortium name="The Broad Institute Genome Sequencing Center for Infectious Disease"/>
            <person name="Wu L."/>
            <person name="Ma J."/>
        </authorList>
    </citation>
    <scope>NUCLEOTIDE SEQUENCE [LARGE SCALE GENOMIC DNA]</scope>
    <source>
        <strain evidence="3">CGMCC 1.15111</strain>
    </source>
</reference>
<evidence type="ECO:0000313" key="2">
    <source>
        <dbReference type="EMBL" id="GHE67930.1"/>
    </source>
</evidence>
<organism evidence="2 3">
    <name type="scientific">Roseivirga thermotolerans</name>
    <dbReference type="NCBI Taxonomy" id="1758176"/>
    <lineage>
        <taxon>Bacteria</taxon>
        <taxon>Pseudomonadati</taxon>
        <taxon>Bacteroidota</taxon>
        <taxon>Cytophagia</taxon>
        <taxon>Cytophagales</taxon>
        <taxon>Roseivirgaceae</taxon>
        <taxon>Roseivirga</taxon>
    </lineage>
</organism>
<feature type="transmembrane region" description="Helical" evidence="1">
    <location>
        <begin position="137"/>
        <end position="159"/>
    </location>
</feature>
<feature type="transmembrane region" description="Helical" evidence="1">
    <location>
        <begin position="33"/>
        <end position="53"/>
    </location>
</feature>
<keyword evidence="1" id="KW-1133">Transmembrane helix</keyword>
<evidence type="ECO:0000313" key="3">
    <source>
        <dbReference type="Proteomes" id="UP000658258"/>
    </source>
</evidence>